<evidence type="ECO:0000256" key="5">
    <source>
        <dbReference type="ARBA" id="ARBA00023015"/>
    </source>
</evidence>
<keyword evidence="6" id="KW-0238">DNA-binding</keyword>
<evidence type="ECO:0000256" key="6">
    <source>
        <dbReference type="ARBA" id="ARBA00023125"/>
    </source>
</evidence>
<evidence type="ECO:0000256" key="10">
    <source>
        <dbReference type="SAM" id="MobiDB-lite"/>
    </source>
</evidence>
<evidence type="ECO:0000256" key="3">
    <source>
        <dbReference type="ARBA" id="ARBA00022771"/>
    </source>
</evidence>
<evidence type="ECO:0000313" key="12">
    <source>
        <dbReference type="Proteomes" id="UP001652660"/>
    </source>
</evidence>
<dbReference type="NCBIfam" id="TIGR01566">
    <property type="entry name" value="ZF_HD_prot_N"/>
    <property type="match status" value="1"/>
</dbReference>
<name>A0A6P6TBX6_COFAR</name>
<keyword evidence="8" id="KW-0804">Transcription</keyword>
<evidence type="ECO:0000256" key="1">
    <source>
        <dbReference type="ARBA" id="ARBA00004123"/>
    </source>
</evidence>
<dbReference type="GO" id="GO:0050793">
    <property type="term" value="P:regulation of developmental process"/>
    <property type="evidence" value="ECO:0007669"/>
    <property type="project" value="TreeGrafter"/>
</dbReference>
<dbReference type="InterPro" id="IPR006455">
    <property type="entry name" value="Homeodomain_ZF_HD"/>
</dbReference>
<keyword evidence="9" id="KW-0539">Nucleus</keyword>
<dbReference type="InterPro" id="IPR006456">
    <property type="entry name" value="ZF_HD_homeobox_Cys/His_dimer"/>
</dbReference>
<evidence type="ECO:0000256" key="7">
    <source>
        <dbReference type="ARBA" id="ARBA00023155"/>
    </source>
</evidence>
<dbReference type="Pfam" id="PF04770">
    <property type="entry name" value="ZF-HD_dimer"/>
    <property type="match status" value="1"/>
</dbReference>
<keyword evidence="12" id="KW-1185">Reference proteome</keyword>
<keyword evidence="4" id="KW-0862">Zinc</keyword>
<accession>A0A6P6TBX6</accession>
<evidence type="ECO:0000313" key="13">
    <source>
        <dbReference type="RefSeq" id="XP_027075969.2"/>
    </source>
</evidence>
<dbReference type="NCBIfam" id="TIGR01565">
    <property type="entry name" value="homeo_ZF_HD"/>
    <property type="match status" value="1"/>
</dbReference>
<gene>
    <name evidence="13" type="primary">LOC113699819</name>
</gene>
<keyword evidence="7" id="KW-0371">Homeobox</keyword>
<dbReference type="OrthoDB" id="636896at2759"/>
<dbReference type="AlphaFoldDB" id="A0A6P6TBX6"/>
<evidence type="ECO:0000256" key="4">
    <source>
        <dbReference type="ARBA" id="ARBA00022833"/>
    </source>
</evidence>
<feature type="region of interest" description="Disordered" evidence="10">
    <location>
        <begin position="150"/>
        <end position="179"/>
    </location>
</feature>
<feature type="domain" description="ZF-HD dimerization-type" evidence="11">
    <location>
        <begin position="53"/>
        <end position="102"/>
    </location>
</feature>
<reference evidence="13" key="2">
    <citation type="submission" date="2025-08" db="UniProtKB">
        <authorList>
            <consortium name="RefSeq"/>
        </authorList>
    </citation>
    <scope>IDENTIFICATION</scope>
    <source>
        <tissue evidence="13">Leaves</tissue>
    </source>
</reference>
<feature type="compositionally biased region" description="Basic and acidic residues" evidence="10">
    <location>
        <begin position="156"/>
        <end position="171"/>
    </location>
</feature>
<dbReference type="Proteomes" id="UP001652660">
    <property type="component" value="Chromosome 7c"/>
</dbReference>
<keyword evidence="2" id="KW-0479">Metal-binding</keyword>
<dbReference type="PROSITE" id="PS51523">
    <property type="entry name" value="ZF_HD_DIMER"/>
    <property type="match status" value="1"/>
</dbReference>
<evidence type="ECO:0000256" key="2">
    <source>
        <dbReference type="ARBA" id="ARBA00022723"/>
    </source>
</evidence>
<evidence type="ECO:0000259" key="11">
    <source>
        <dbReference type="PROSITE" id="PS51523"/>
    </source>
</evidence>
<keyword evidence="5" id="KW-0805">Transcription regulation</keyword>
<dbReference type="GO" id="GO:0000976">
    <property type="term" value="F:transcription cis-regulatory region binding"/>
    <property type="evidence" value="ECO:0007669"/>
    <property type="project" value="TreeGrafter"/>
</dbReference>
<dbReference type="Gene3D" id="1.10.10.60">
    <property type="entry name" value="Homeodomain-like"/>
    <property type="match status" value="1"/>
</dbReference>
<dbReference type="PANTHER" id="PTHR31948">
    <property type="entry name" value="ZINC-FINGER HOMEODOMAIN PROTEIN 2"/>
    <property type="match status" value="1"/>
</dbReference>
<keyword evidence="3" id="KW-0863">Zinc-finger</keyword>
<dbReference type="GO" id="GO:0008270">
    <property type="term" value="F:zinc ion binding"/>
    <property type="evidence" value="ECO:0007669"/>
    <property type="project" value="UniProtKB-KW"/>
</dbReference>
<proteinExistence type="predicted"/>
<dbReference type="GO" id="GO:0003700">
    <property type="term" value="F:DNA-binding transcription factor activity"/>
    <property type="evidence" value="ECO:0007669"/>
    <property type="project" value="TreeGrafter"/>
</dbReference>
<dbReference type="SUPFAM" id="SSF46689">
    <property type="entry name" value="Homeodomain-like"/>
    <property type="match status" value="1"/>
</dbReference>
<dbReference type="PANTHER" id="PTHR31948:SF163">
    <property type="entry name" value="ZINC-FINGER HOMEODOMAIN PROTEIN 3"/>
    <property type="match status" value="1"/>
</dbReference>
<dbReference type="GeneID" id="113699819"/>
<reference evidence="12" key="1">
    <citation type="journal article" date="2025" name="Foods">
        <title>Unveiling the Microbial Signatures of Arabica Coffee Cherries: Insights into Ripeness Specific Diversity, Functional Traits, and Implications for Quality and Safety.</title>
        <authorList>
            <consortium name="RefSeq"/>
            <person name="Tenea G.N."/>
            <person name="Cifuentes V."/>
            <person name="Reyes P."/>
            <person name="Cevallos-Vallejos M."/>
        </authorList>
    </citation>
    <scope>NUCLEOTIDE SEQUENCE [LARGE SCALE GENOMIC DNA]</scope>
</reference>
<dbReference type="RefSeq" id="XP_027075969.2">
    <property type="nucleotide sequence ID" value="XM_027220168.2"/>
</dbReference>
<sequence length="238" mass="26665">MSIYWSQGISAAEMNIDSQKGNENGKATVNFGAVSMHSSPEDHRLPNKKALEYMECLKNHAAAAGGHATDGCGEFMPGGEEGTIEALKCSACNCHRNFHRKVIEGDCSSQSYHSFFLVNGEKLFTSAHQHNTTHQVTVSPPKVQLLQTSEKDEQEEGVHPEAKIRPHDAGKRRSRTKFSQEQKEKLWSFAEKVGWKIQKADDSAVNGFCQEIGIRRRVLKVWMHNNKHNLAKKNSYPC</sequence>
<evidence type="ECO:0000256" key="8">
    <source>
        <dbReference type="ARBA" id="ARBA00023163"/>
    </source>
</evidence>
<dbReference type="InterPro" id="IPR009057">
    <property type="entry name" value="Homeodomain-like_sf"/>
</dbReference>
<dbReference type="GO" id="GO:0005634">
    <property type="term" value="C:nucleus"/>
    <property type="evidence" value="ECO:0007669"/>
    <property type="project" value="UniProtKB-SubCell"/>
</dbReference>
<protein>
    <submittedName>
        <fullName evidence="13">Zinc-finger homeodomain protein 4-like</fullName>
    </submittedName>
</protein>
<evidence type="ECO:0000256" key="9">
    <source>
        <dbReference type="ARBA" id="ARBA00023242"/>
    </source>
</evidence>
<comment type="subcellular location">
    <subcellularLocation>
        <location evidence="1">Nucleus</location>
    </subcellularLocation>
</comment>
<organism evidence="12 13">
    <name type="scientific">Coffea arabica</name>
    <name type="common">Arabian coffee</name>
    <dbReference type="NCBI Taxonomy" id="13443"/>
    <lineage>
        <taxon>Eukaryota</taxon>
        <taxon>Viridiplantae</taxon>
        <taxon>Streptophyta</taxon>
        <taxon>Embryophyta</taxon>
        <taxon>Tracheophyta</taxon>
        <taxon>Spermatophyta</taxon>
        <taxon>Magnoliopsida</taxon>
        <taxon>eudicotyledons</taxon>
        <taxon>Gunneridae</taxon>
        <taxon>Pentapetalae</taxon>
        <taxon>asterids</taxon>
        <taxon>lamiids</taxon>
        <taxon>Gentianales</taxon>
        <taxon>Rubiaceae</taxon>
        <taxon>Ixoroideae</taxon>
        <taxon>Gardenieae complex</taxon>
        <taxon>Bertiereae - Coffeeae clade</taxon>
        <taxon>Coffeeae</taxon>
        <taxon>Coffea</taxon>
    </lineage>
</organism>